<organism evidence="4 5">
    <name type="scientific">Clostridium chauvoei</name>
    <dbReference type="NCBI Taxonomy" id="46867"/>
    <lineage>
        <taxon>Bacteria</taxon>
        <taxon>Bacillati</taxon>
        <taxon>Bacillota</taxon>
        <taxon>Clostridia</taxon>
        <taxon>Eubacteriales</taxon>
        <taxon>Clostridiaceae</taxon>
        <taxon>Clostridium</taxon>
    </lineage>
</organism>
<dbReference type="GO" id="GO:0046394">
    <property type="term" value="P:carboxylic acid biosynthetic process"/>
    <property type="evidence" value="ECO:0007669"/>
    <property type="project" value="UniProtKB-ARBA"/>
</dbReference>
<evidence type="ECO:0000256" key="3">
    <source>
        <dbReference type="ARBA" id="ARBA00022898"/>
    </source>
</evidence>
<dbReference type="AlphaFoldDB" id="A0ABD4RIK8"/>
<dbReference type="GeneID" id="66302124"/>
<evidence type="ECO:0000313" key="5">
    <source>
        <dbReference type="Proteomes" id="UP000775179"/>
    </source>
</evidence>
<proteinExistence type="inferred from homology"/>
<dbReference type="RefSeq" id="WP_021876118.1">
    <property type="nucleotide sequence ID" value="NZ_CP018624.1"/>
</dbReference>
<dbReference type="Gene3D" id="3.30.470.10">
    <property type="match status" value="1"/>
</dbReference>
<evidence type="ECO:0000256" key="1">
    <source>
        <dbReference type="ARBA" id="ARBA00001933"/>
    </source>
</evidence>
<dbReference type="SUPFAM" id="SSF56752">
    <property type="entry name" value="D-aminoacid aminotransferase-like PLP-dependent enzymes"/>
    <property type="match status" value="1"/>
</dbReference>
<keyword evidence="4" id="KW-0808">Transferase</keyword>
<dbReference type="InterPro" id="IPR050571">
    <property type="entry name" value="Class-IV_PLP-Dep_Aminotrnsfr"/>
</dbReference>
<evidence type="ECO:0000313" key="4">
    <source>
        <dbReference type="EMBL" id="MBX7290774.1"/>
    </source>
</evidence>
<protein>
    <submittedName>
        <fullName evidence="4">Aminotransferase class IV</fullName>
    </submittedName>
</protein>
<dbReference type="PANTHER" id="PTHR42743:SF11">
    <property type="entry name" value="AMINODEOXYCHORISMATE LYASE"/>
    <property type="match status" value="1"/>
</dbReference>
<dbReference type="InterPro" id="IPR036038">
    <property type="entry name" value="Aminotransferase-like"/>
</dbReference>
<keyword evidence="3" id="KW-0663">Pyridoxal phosphate</keyword>
<dbReference type="Gene3D" id="3.20.10.10">
    <property type="entry name" value="D-amino Acid Aminotransferase, subunit A, domain 2"/>
    <property type="match status" value="1"/>
</dbReference>
<comment type="similarity">
    <text evidence="2">Belongs to the class-IV pyridoxal-phosphate-dependent aminotransferase family.</text>
</comment>
<dbReference type="InterPro" id="IPR043131">
    <property type="entry name" value="BCAT-like_N"/>
</dbReference>
<dbReference type="InterPro" id="IPR001544">
    <property type="entry name" value="Aminotrans_IV"/>
</dbReference>
<comment type="cofactor">
    <cofactor evidence="1">
        <name>pyridoxal 5'-phosphate</name>
        <dbReference type="ChEBI" id="CHEBI:597326"/>
    </cofactor>
</comment>
<dbReference type="PANTHER" id="PTHR42743">
    <property type="entry name" value="AMINO-ACID AMINOTRANSFERASE"/>
    <property type="match status" value="1"/>
</dbReference>
<name>A0ABD4RIK8_9CLOT</name>
<comment type="caution">
    <text evidence="4">The sequence shown here is derived from an EMBL/GenBank/DDBJ whole genome shotgun (WGS) entry which is preliminary data.</text>
</comment>
<accession>A0ABD4RIK8</accession>
<evidence type="ECO:0000256" key="2">
    <source>
        <dbReference type="ARBA" id="ARBA00009320"/>
    </source>
</evidence>
<dbReference type="GO" id="GO:0008483">
    <property type="term" value="F:transaminase activity"/>
    <property type="evidence" value="ECO:0007669"/>
    <property type="project" value="UniProtKB-KW"/>
</dbReference>
<sequence>MREILHKHEKLSLDEGVFFGRGVFETILVKEKPIFFDEHIERLNQGIEVLEIGEKVDKSILKIEIDKLNLKNKALKVLVTPKNLILIDKEIPYSDEDYKKGFKLKLSKVIRNSTSPLTYIKSINYMDNLLENKKAKKEGYNEVIFINEDAFITEGSTSNIFIVKENNIYTPKIECGLLNGTIRKYILKNTNCIEKEFTIEELLNSDEVFITNSLLGIMRVISIEEKIFNKHSITDYIRRKYTKDVEMLGGE</sequence>
<dbReference type="Pfam" id="PF01063">
    <property type="entry name" value="Aminotran_4"/>
    <property type="match status" value="1"/>
</dbReference>
<dbReference type="CDD" id="cd00449">
    <property type="entry name" value="PLPDE_IV"/>
    <property type="match status" value="1"/>
</dbReference>
<dbReference type="FunFam" id="3.20.10.10:FF:000002">
    <property type="entry name" value="D-alanine aminotransferase"/>
    <property type="match status" value="1"/>
</dbReference>
<dbReference type="InterPro" id="IPR043132">
    <property type="entry name" value="BCAT-like_C"/>
</dbReference>
<gene>
    <name evidence="4" type="ORF">K4H94_06925</name>
</gene>
<dbReference type="EMBL" id="JAIFTX010000012">
    <property type="protein sequence ID" value="MBX7290774.1"/>
    <property type="molecule type" value="Genomic_DNA"/>
</dbReference>
<dbReference type="GO" id="GO:0008652">
    <property type="term" value="P:amino acid biosynthetic process"/>
    <property type="evidence" value="ECO:0007669"/>
    <property type="project" value="UniProtKB-ARBA"/>
</dbReference>
<keyword evidence="4" id="KW-0032">Aminotransferase</keyword>
<dbReference type="Proteomes" id="UP000775179">
    <property type="component" value="Unassembled WGS sequence"/>
</dbReference>
<reference evidence="4 5" key="1">
    <citation type="submission" date="2021-08" db="EMBL/GenBank/DDBJ databases">
        <title>Genome sequence analysis of Clostridium chauvoei strains of European origin and evaluation of typing options for outbreak investigations.</title>
        <authorList>
            <person name="Abdel-Glil M."/>
            <person name="Thomas P."/>
            <person name="Seyboldt C."/>
        </authorList>
    </citation>
    <scope>NUCLEOTIDE SEQUENCE [LARGE SCALE GENOMIC DNA]</scope>
    <source>
        <strain evidence="4 5">S0260-09</strain>
    </source>
</reference>
<dbReference type="KEGG" id="cchv:BTM20_09600"/>